<evidence type="ECO:0000313" key="1">
    <source>
        <dbReference type="EMBL" id="WGW11138.1"/>
    </source>
</evidence>
<organism evidence="1 2">
    <name type="scientific">Saxibacter everestensis</name>
    <dbReference type="NCBI Taxonomy" id="2909229"/>
    <lineage>
        <taxon>Bacteria</taxon>
        <taxon>Bacillati</taxon>
        <taxon>Actinomycetota</taxon>
        <taxon>Actinomycetes</taxon>
        <taxon>Micrococcales</taxon>
        <taxon>Brevibacteriaceae</taxon>
        <taxon>Saxibacter</taxon>
    </lineage>
</organism>
<proteinExistence type="predicted"/>
<dbReference type="RefSeq" id="WP_349637921.1">
    <property type="nucleotide sequence ID" value="NZ_CP090958.1"/>
</dbReference>
<reference evidence="1 2" key="1">
    <citation type="submission" date="2023-05" db="EMBL/GenBank/DDBJ databases">
        <title>Lithophilousrod everest ZFBP1038 complete genpme.</title>
        <authorList>
            <person name="Tian M."/>
        </authorList>
    </citation>
    <scope>NUCLEOTIDE SEQUENCE [LARGE SCALE GENOMIC DNA]</scope>
    <source>
        <strain evidence="1 2">ZFBP1038</strain>
    </source>
</reference>
<accession>A0ABY8QQ79</accession>
<keyword evidence="2" id="KW-1185">Reference proteome</keyword>
<gene>
    <name evidence="1" type="ORF">LWF01_13685</name>
</gene>
<sequence length="57" mass="5952">MATQDDNPLIDVDELPDAGSGTGIHVDSGACAGKVVIRPKAGLAGELRHDRRNANQQ</sequence>
<evidence type="ECO:0000313" key="2">
    <source>
        <dbReference type="Proteomes" id="UP001209083"/>
    </source>
</evidence>
<protein>
    <submittedName>
        <fullName evidence="1">Uncharacterized protein</fullName>
    </submittedName>
</protein>
<dbReference type="Proteomes" id="UP001209083">
    <property type="component" value="Chromosome"/>
</dbReference>
<name>A0ABY8QQ79_9MICO</name>
<dbReference type="EMBL" id="CP090958">
    <property type="protein sequence ID" value="WGW11138.1"/>
    <property type="molecule type" value="Genomic_DNA"/>
</dbReference>